<dbReference type="Proteomes" id="UP001222027">
    <property type="component" value="Unassembled WGS sequence"/>
</dbReference>
<keyword evidence="3" id="KW-0272">Extracellular matrix</keyword>
<reference evidence="5 6" key="1">
    <citation type="submission" date="2022-12" db="EMBL/GenBank/DDBJ databases">
        <title>Chromosome-scale assembly of the Ensete ventricosum genome.</title>
        <authorList>
            <person name="Dussert Y."/>
            <person name="Stocks J."/>
            <person name="Wendawek A."/>
            <person name="Woldeyes F."/>
            <person name="Nichols R.A."/>
            <person name="Borrell J.S."/>
        </authorList>
    </citation>
    <scope>NUCLEOTIDE SEQUENCE [LARGE SCALE GENOMIC DNA]</scope>
    <source>
        <strain evidence="6">cv. Maze</strain>
        <tissue evidence="5">Seeds</tissue>
    </source>
</reference>
<comment type="caution">
    <text evidence="5">The sequence shown here is derived from an EMBL/GenBank/DDBJ whole genome shotgun (WGS) entry which is preliminary data.</text>
</comment>
<comment type="subcellular location">
    <subcellularLocation>
        <location evidence="1">Secreted</location>
        <location evidence="1">Extracellular space</location>
        <location evidence="1">Extracellular matrix</location>
    </subcellularLocation>
</comment>
<evidence type="ECO:0000256" key="2">
    <source>
        <dbReference type="ARBA" id="ARBA00007865"/>
    </source>
</evidence>
<feature type="signal peptide" evidence="4">
    <location>
        <begin position="1"/>
        <end position="26"/>
    </location>
</feature>
<dbReference type="Pfam" id="PF04199">
    <property type="entry name" value="Cyclase"/>
    <property type="match status" value="1"/>
</dbReference>
<feature type="chain" id="PRO_5043753939" description="Cyclase family protein" evidence="4">
    <location>
        <begin position="27"/>
        <end position="249"/>
    </location>
</feature>
<dbReference type="InterPro" id="IPR007325">
    <property type="entry name" value="KFase/CYL"/>
</dbReference>
<sequence length="249" mass="28482">MTITVGQQLLLVLLLFPLHILSPVSATADPSYPEATECGVREDEDLMVMRREEYDEGRILDITHAYHEDMPAGGTDEGLGRFLWLDKSMRNGSLANSSEMKFSVHSGTHVDAPDHLFQHYFDVDVLSMVQHCWRMFRETRTLQHFTLKNPKNFCFVGFMKDGTQWLVDNTDIKLVGIDFVSIAAFDDLIPSHVVFLKTQEIIIVESFKLDSIKPGICSLHCLPLRYEVLRDHHHGTFQSRLSSLHRCCC</sequence>
<accession>A0AAV8S0A5</accession>
<name>A0AAV8S0A5_ENSVE</name>
<evidence type="ECO:0000256" key="4">
    <source>
        <dbReference type="SAM" id="SignalP"/>
    </source>
</evidence>
<evidence type="ECO:0000256" key="3">
    <source>
        <dbReference type="ARBA" id="ARBA00022530"/>
    </source>
</evidence>
<dbReference type="GO" id="GO:0019441">
    <property type="term" value="P:L-tryptophan catabolic process to kynurenine"/>
    <property type="evidence" value="ECO:0007669"/>
    <property type="project" value="InterPro"/>
</dbReference>
<proteinExistence type="inferred from homology"/>
<protein>
    <recommendedName>
        <fullName evidence="7">Cyclase family protein</fullName>
    </recommendedName>
</protein>
<organism evidence="5 6">
    <name type="scientific">Ensete ventricosum</name>
    <name type="common">Abyssinian banana</name>
    <name type="synonym">Musa ensete</name>
    <dbReference type="NCBI Taxonomy" id="4639"/>
    <lineage>
        <taxon>Eukaryota</taxon>
        <taxon>Viridiplantae</taxon>
        <taxon>Streptophyta</taxon>
        <taxon>Embryophyta</taxon>
        <taxon>Tracheophyta</taxon>
        <taxon>Spermatophyta</taxon>
        <taxon>Magnoliopsida</taxon>
        <taxon>Liliopsida</taxon>
        <taxon>Zingiberales</taxon>
        <taxon>Musaceae</taxon>
        <taxon>Ensete</taxon>
    </lineage>
</organism>
<evidence type="ECO:0000313" key="6">
    <source>
        <dbReference type="Proteomes" id="UP001222027"/>
    </source>
</evidence>
<gene>
    <name evidence="5" type="ORF">OPV22_003247</name>
</gene>
<dbReference type="PANTHER" id="PTHR31118:SF12">
    <property type="entry name" value="CYCLASE-LIKE PROTEIN 2"/>
    <property type="match status" value="1"/>
</dbReference>
<dbReference type="AlphaFoldDB" id="A0AAV8S0A5"/>
<keyword evidence="3" id="KW-0964">Secreted</keyword>
<evidence type="ECO:0008006" key="7">
    <source>
        <dbReference type="Google" id="ProtNLM"/>
    </source>
</evidence>
<dbReference type="PANTHER" id="PTHR31118">
    <property type="entry name" value="CYCLASE-LIKE PROTEIN 2"/>
    <property type="match status" value="1"/>
</dbReference>
<keyword evidence="6" id="KW-1185">Reference proteome</keyword>
<evidence type="ECO:0000256" key="1">
    <source>
        <dbReference type="ARBA" id="ARBA00004498"/>
    </source>
</evidence>
<dbReference type="InterPro" id="IPR037175">
    <property type="entry name" value="KFase_sf"/>
</dbReference>
<comment type="similarity">
    <text evidence="2">Belongs to the Cyclase 1 superfamily.</text>
</comment>
<dbReference type="EMBL" id="JAQQAF010000001">
    <property type="protein sequence ID" value="KAJ8512813.1"/>
    <property type="molecule type" value="Genomic_DNA"/>
</dbReference>
<dbReference type="SUPFAM" id="SSF102198">
    <property type="entry name" value="Putative cyclase"/>
    <property type="match status" value="1"/>
</dbReference>
<dbReference type="Gene3D" id="3.50.30.50">
    <property type="entry name" value="Putative cyclase"/>
    <property type="match status" value="2"/>
</dbReference>
<evidence type="ECO:0000313" key="5">
    <source>
        <dbReference type="EMBL" id="KAJ8512813.1"/>
    </source>
</evidence>
<dbReference type="GO" id="GO:0004061">
    <property type="term" value="F:arylformamidase activity"/>
    <property type="evidence" value="ECO:0007669"/>
    <property type="project" value="InterPro"/>
</dbReference>
<keyword evidence="4" id="KW-0732">Signal</keyword>